<evidence type="ECO:0000256" key="7">
    <source>
        <dbReference type="ARBA" id="ARBA00023033"/>
    </source>
</evidence>
<dbReference type="GO" id="GO:0050661">
    <property type="term" value="F:NADP binding"/>
    <property type="evidence" value="ECO:0007669"/>
    <property type="project" value="InterPro"/>
</dbReference>
<dbReference type="GO" id="GO:0004499">
    <property type="term" value="F:N,N-dimethylaniline monooxygenase activity"/>
    <property type="evidence" value="ECO:0007669"/>
    <property type="project" value="InterPro"/>
</dbReference>
<feature type="non-terminal residue" evidence="8">
    <location>
        <position position="221"/>
    </location>
</feature>
<dbReference type="Proteomes" id="UP000824469">
    <property type="component" value="Unassembled WGS sequence"/>
</dbReference>
<dbReference type="InterPro" id="IPR036188">
    <property type="entry name" value="FAD/NAD-bd_sf"/>
</dbReference>
<evidence type="ECO:0000313" key="9">
    <source>
        <dbReference type="Proteomes" id="UP000824469"/>
    </source>
</evidence>
<dbReference type="EMBL" id="JAHRHJ020000005">
    <property type="protein sequence ID" value="KAH9313935.1"/>
    <property type="molecule type" value="Genomic_DNA"/>
</dbReference>
<dbReference type="Gene3D" id="3.50.50.60">
    <property type="entry name" value="FAD/NAD(P)-binding domain"/>
    <property type="match status" value="1"/>
</dbReference>
<keyword evidence="9" id="KW-1185">Reference proteome</keyword>
<dbReference type="PANTHER" id="PTHR23023">
    <property type="entry name" value="DIMETHYLANILINE MONOOXYGENASE"/>
    <property type="match status" value="1"/>
</dbReference>
<dbReference type="FunFam" id="3.50.50.60:FF:000138">
    <property type="entry name" value="Flavin-containing monooxygenase"/>
    <property type="match status" value="1"/>
</dbReference>
<feature type="non-terminal residue" evidence="8">
    <location>
        <position position="1"/>
    </location>
</feature>
<comment type="cofactor">
    <cofactor evidence="1">
        <name>FAD</name>
        <dbReference type="ChEBI" id="CHEBI:57692"/>
    </cofactor>
</comment>
<evidence type="ECO:0000256" key="6">
    <source>
        <dbReference type="ARBA" id="ARBA00023002"/>
    </source>
</evidence>
<keyword evidence="4" id="KW-0274">FAD</keyword>
<dbReference type="InterPro" id="IPR050346">
    <property type="entry name" value="FMO-like"/>
</dbReference>
<organism evidence="8 9">
    <name type="scientific">Taxus chinensis</name>
    <name type="common">Chinese yew</name>
    <name type="synonym">Taxus wallichiana var. chinensis</name>
    <dbReference type="NCBI Taxonomy" id="29808"/>
    <lineage>
        <taxon>Eukaryota</taxon>
        <taxon>Viridiplantae</taxon>
        <taxon>Streptophyta</taxon>
        <taxon>Embryophyta</taxon>
        <taxon>Tracheophyta</taxon>
        <taxon>Spermatophyta</taxon>
        <taxon>Pinopsida</taxon>
        <taxon>Pinidae</taxon>
        <taxon>Conifers II</taxon>
        <taxon>Cupressales</taxon>
        <taxon>Taxaceae</taxon>
        <taxon>Taxus</taxon>
    </lineage>
</organism>
<protein>
    <recommendedName>
        <fullName evidence="10">Flavin-containing monooxygenase</fullName>
    </recommendedName>
</protein>
<name>A0AA38G188_TAXCH</name>
<evidence type="ECO:0000256" key="2">
    <source>
        <dbReference type="ARBA" id="ARBA00009183"/>
    </source>
</evidence>
<keyword evidence="6" id="KW-0560">Oxidoreductase</keyword>
<evidence type="ECO:0000256" key="5">
    <source>
        <dbReference type="ARBA" id="ARBA00022857"/>
    </source>
</evidence>
<accession>A0AA38G188</accession>
<evidence type="ECO:0000256" key="3">
    <source>
        <dbReference type="ARBA" id="ARBA00022630"/>
    </source>
</evidence>
<dbReference type="OMA" id="DEWEAQH"/>
<evidence type="ECO:0008006" key="10">
    <source>
        <dbReference type="Google" id="ProtNLM"/>
    </source>
</evidence>
<dbReference type="Pfam" id="PF00743">
    <property type="entry name" value="FMO-like"/>
    <property type="match status" value="2"/>
</dbReference>
<evidence type="ECO:0000313" key="8">
    <source>
        <dbReference type="EMBL" id="KAH9313935.1"/>
    </source>
</evidence>
<reference evidence="8 9" key="1">
    <citation type="journal article" date="2021" name="Nat. Plants">
        <title>The Taxus genome provides insights into paclitaxel biosynthesis.</title>
        <authorList>
            <person name="Xiong X."/>
            <person name="Gou J."/>
            <person name="Liao Q."/>
            <person name="Li Y."/>
            <person name="Zhou Q."/>
            <person name="Bi G."/>
            <person name="Li C."/>
            <person name="Du R."/>
            <person name="Wang X."/>
            <person name="Sun T."/>
            <person name="Guo L."/>
            <person name="Liang H."/>
            <person name="Lu P."/>
            <person name="Wu Y."/>
            <person name="Zhang Z."/>
            <person name="Ro D.K."/>
            <person name="Shang Y."/>
            <person name="Huang S."/>
            <person name="Yan J."/>
        </authorList>
    </citation>
    <scope>NUCLEOTIDE SEQUENCE [LARGE SCALE GENOMIC DNA]</scope>
    <source>
        <strain evidence="8">Ta-2019</strain>
    </source>
</reference>
<dbReference type="InterPro" id="IPR020946">
    <property type="entry name" value="Flavin_mOase-like"/>
</dbReference>
<comment type="caution">
    <text evidence="8">The sequence shown here is derived from an EMBL/GenBank/DDBJ whole genome shotgun (WGS) entry which is preliminary data.</text>
</comment>
<gene>
    <name evidence="8" type="ORF">KI387_022562</name>
</gene>
<evidence type="ECO:0000256" key="4">
    <source>
        <dbReference type="ARBA" id="ARBA00022827"/>
    </source>
</evidence>
<sequence>IQRWSGKQIHSFNYRVPEPFTNQVVVLIGSSASAIDISLELKTVAKEVHLSVRMTYIEHKDNPVNRLNVQLHPTVRYLDENGTVVFEDGSSIIADSIIHCTGYSYSFPFLDTNGMMTVDDNRVGPLYEHIFPPLLAPSLSFVGIPKKIITFPFFELQSKWIASILARKATLPSRKDMMKHVKELYDYQEMIGLSKRFAHDIGSFRRGFEAQDIGSSTGSFE</sequence>
<dbReference type="SUPFAM" id="SSF51905">
    <property type="entry name" value="FAD/NAD(P)-binding domain"/>
    <property type="match status" value="2"/>
</dbReference>
<dbReference type="InterPro" id="IPR000960">
    <property type="entry name" value="Flavin_mOase"/>
</dbReference>
<evidence type="ECO:0000256" key="1">
    <source>
        <dbReference type="ARBA" id="ARBA00001974"/>
    </source>
</evidence>
<dbReference type="AlphaFoldDB" id="A0AA38G188"/>
<keyword evidence="5" id="KW-0521">NADP</keyword>
<keyword evidence="3" id="KW-0285">Flavoprotein</keyword>
<dbReference type="GO" id="GO:0050660">
    <property type="term" value="F:flavin adenine dinucleotide binding"/>
    <property type="evidence" value="ECO:0007669"/>
    <property type="project" value="InterPro"/>
</dbReference>
<proteinExistence type="inferred from homology"/>
<comment type="similarity">
    <text evidence="2">Belongs to the FMO family.</text>
</comment>
<dbReference type="PRINTS" id="PR00370">
    <property type="entry name" value="FMOXYGENASE"/>
</dbReference>
<keyword evidence="7" id="KW-0503">Monooxygenase</keyword>